<evidence type="ECO:0000313" key="3">
    <source>
        <dbReference type="Proteomes" id="UP000642144"/>
    </source>
</evidence>
<evidence type="ECO:0000313" key="2">
    <source>
        <dbReference type="EMBL" id="MYN24951.1"/>
    </source>
</evidence>
<reference evidence="2 3" key="1">
    <citation type="submission" date="2019-12" db="EMBL/GenBank/DDBJ databases">
        <title>Novel species isolated from a subtropical stream in China.</title>
        <authorList>
            <person name="Lu H."/>
        </authorList>
    </citation>
    <scope>NUCLEOTIDE SEQUENCE [LARGE SCALE GENOMIC DNA]</scope>
    <source>
        <strain evidence="2 3">CY42W</strain>
    </source>
</reference>
<gene>
    <name evidence="2" type="ORF">GTP69_00855</name>
</gene>
<evidence type="ECO:0000256" key="1">
    <source>
        <dbReference type="SAM" id="SignalP"/>
    </source>
</evidence>
<dbReference type="EMBL" id="WWCT01000001">
    <property type="protein sequence ID" value="MYN24951.1"/>
    <property type="molecule type" value="Genomic_DNA"/>
</dbReference>
<feature type="chain" id="PRO_5047150198" evidence="1">
    <location>
        <begin position="23"/>
        <end position="558"/>
    </location>
</feature>
<dbReference type="RefSeq" id="WP_161053100.1">
    <property type="nucleotide sequence ID" value="NZ_WWCT01000001.1"/>
</dbReference>
<proteinExistence type="predicted"/>
<keyword evidence="3" id="KW-1185">Reference proteome</keyword>
<name>A0ABW9VTK1_9BURK</name>
<keyword evidence="1" id="KW-0732">Signal</keyword>
<comment type="caution">
    <text evidence="2">The sequence shown here is derived from an EMBL/GenBank/DDBJ whole genome shotgun (WGS) entry which is preliminary data.</text>
</comment>
<organism evidence="2 3">
    <name type="scientific">Duganella levis</name>
    <dbReference type="NCBI Taxonomy" id="2692169"/>
    <lineage>
        <taxon>Bacteria</taxon>
        <taxon>Pseudomonadati</taxon>
        <taxon>Pseudomonadota</taxon>
        <taxon>Betaproteobacteria</taxon>
        <taxon>Burkholderiales</taxon>
        <taxon>Oxalobacteraceae</taxon>
        <taxon>Telluria group</taxon>
        <taxon>Duganella</taxon>
    </lineage>
</organism>
<sequence length="558" mass="60287">MKPMEIMFFGAILLGTTVTASATPYTGTASPCTSTTPSNQVCSVDMLDFMKSKYAYNGHLSNSDNMYDTTSNSLLNNANNRAYDLTTKTWTTYNGDLKAGFMKHPTVSNSLMFSPNASPSAGYFLWDGGMDNSIYVVAEPTSTVGLLFKSFSTTNIAAAKSNWQNRGYYWSDKKMDMTPVGGGKWTYPDRITPVSSHYDFNTSNVQNGVRLDGYDPSTYAAAVTSVTYYSNMSDPNIPNGGSELPSTMEIVELKYSVKDASGQVRFSESYYYGRQNLNAFGLIRWRHSTYNPTVCSNGLPTGAYPNVICDTSFPSSALYIDAEGPYAKFVTVNLATWWGTTMATKWKNDVKFTRRGTADAYGNVAETGARPRNRGGILPQGAGNDSTLAAFTSADWIYMESSGVDEDWYLYPSGMDPIYPTAPSNYCRDGYEFVGAIVTTRSYNLLNWGGGTEGDWAVNPATGSVGTVYPAAGPSPHWVAMCGTKNTSGPTAYINASDAGEDSCAAGYAPRFWFNSNHTGVTACPAGQSCFNGAAKNYINFCVKASECVGACAQSTSP</sequence>
<feature type="signal peptide" evidence="1">
    <location>
        <begin position="1"/>
        <end position="22"/>
    </location>
</feature>
<dbReference type="Proteomes" id="UP000642144">
    <property type="component" value="Unassembled WGS sequence"/>
</dbReference>
<accession>A0ABW9VTK1</accession>
<protein>
    <submittedName>
        <fullName evidence="2">Uncharacterized protein</fullName>
    </submittedName>
</protein>